<keyword evidence="2" id="KW-0808">Transferase</keyword>
<dbReference type="GO" id="GO:0046983">
    <property type="term" value="F:protein dimerization activity"/>
    <property type="evidence" value="ECO:0007669"/>
    <property type="project" value="InterPro"/>
</dbReference>
<feature type="non-terminal residue" evidence="5">
    <location>
        <position position="1"/>
    </location>
</feature>
<keyword evidence="6" id="KW-1185">Reference proteome</keyword>
<dbReference type="Proteomes" id="UP001215598">
    <property type="component" value="Unassembled WGS sequence"/>
</dbReference>
<dbReference type="InterPro" id="IPR012967">
    <property type="entry name" value="COMT_dimerisation"/>
</dbReference>
<sequence>HPTVAAAINHIVAASAQLASVVQTPFLTPCDASMGYHLPACLRVVEAAGVVEVLREGPSTGMHVKEIARQTGVDASKLAHILRLLATHHLLRELAPDVFAANRISSLLDSGKSVDEL</sequence>
<evidence type="ECO:0000313" key="5">
    <source>
        <dbReference type="EMBL" id="KAJ7729812.1"/>
    </source>
</evidence>
<keyword evidence="1" id="KW-0489">Methyltransferase</keyword>
<evidence type="ECO:0000256" key="2">
    <source>
        <dbReference type="ARBA" id="ARBA00022679"/>
    </source>
</evidence>
<comment type="caution">
    <text evidence="5">The sequence shown here is derived from an EMBL/GenBank/DDBJ whole genome shotgun (WGS) entry which is preliminary data.</text>
</comment>
<keyword evidence="3" id="KW-0949">S-adenosyl-L-methionine</keyword>
<proteinExistence type="predicted"/>
<evidence type="ECO:0000259" key="4">
    <source>
        <dbReference type="Pfam" id="PF08100"/>
    </source>
</evidence>
<dbReference type="AlphaFoldDB" id="A0AAD7HXW2"/>
<dbReference type="PANTHER" id="PTHR43712">
    <property type="entry name" value="PUTATIVE (AFU_ORTHOLOGUE AFUA_4G14580)-RELATED"/>
    <property type="match status" value="1"/>
</dbReference>
<protein>
    <recommendedName>
        <fullName evidence="4">O-methyltransferase dimerisation domain-containing protein</fullName>
    </recommendedName>
</protein>
<accession>A0AAD7HXW2</accession>
<dbReference type="Gene3D" id="1.10.10.10">
    <property type="entry name" value="Winged helix-like DNA-binding domain superfamily/Winged helix DNA-binding domain"/>
    <property type="match status" value="1"/>
</dbReference>
<reference evidence="5" key="1">
    <citation type="submission" date="2023-03" db="EMBL/GenBank/DDBJ databases">
        <title>Massive genome expansion in bonnet fungi (Mycena s.s.) driven by repeated elements and novel gene families across ecological guilds.</title>
        <authorList>
            <consortium name="Lawrence Berkeley National Laboratory"/>
            <person name="Harder C.B."/>
            <person name="Miyauchi S."/>
            <person name="Viragh M."/>
            <person name="Kuo A."/>
            <person name="Thoen E."/>
            <person name="Andreopoulos B."/>
            <person name="Lu D."/>
            <person name="Skrede I."/>
            <person name="Drula E."/>
            <person name="Henrissat B."/>
            <person name="Morin E."/>
            <person name="Kohler A."/>
            <person name="Barry K."/>
            <person name="LaButti K."/>
            <person name="Morin E."/>
            <person name="Salamov A."/>
            <person name="Lipzen A."/>
            <person name="Mereny Z."/>
            <person name="Hegedus B."/>
            <person name="Baldrian P."/>
            <person name="Stursova M."/>
            <person name="Weitz H."/>
            <person name="Taylor A."/>
            <person name="Grigoriev I.V."/>
            <person name="Nagy L.G."/>
            <person name="Martin F."/>
            <person name="Kauserud H."/>
        </authorList>
    </citation>
    <scope>NUCLEOTIDE SEQUENCE</scope>
    <source>
        <strain evidence="5">CBHHK182m</strain>
    </source>
</reference>
<dbReference type="PANTHER" id="PTHR43712:SF2">
    <property type="entry name" value="O-METHYLTRANSFERASE CICE"/>
    <property type="match status" value="1"/>
</dbReference>
<evidence type="ECO:0000313" key="6">
    <source>
        <dbReference type="Proteomes" id="UP001215598"/>
    </source>
</evidence>
<dbReference type="GO" id="GO:0008168">
    <property type="term" value="F:methyltransferase activity"/>
    <property type="evidence" value="ECO:0007669"/>
    <property type="project" value="UniProtKB-KW"/>
</dbReference>
<dbReference type="InterPro" id="IPR036388">
    <property type="entry name" value="WH-like_DNA-bd_sf"/>
</dbReference>
<feature type="domain" description="O-methyltransferase dimerisation" evidence="4">
    <location>
        <begin position="33"/>
        <end position="108"/>
    </location>
</feature>
<dbReference type="GO" id="GO:0032259">
    <property type="term" value="P:methylation"/>
    <property type="evidence" value="ECO:0007669"/>
    <property type="project" value="UniProtKB-KW"/>
</dbReference>
<organism evidence="5 6">
    <name type="scientific">Mycena metata</name>
    <dbReference type="NCBI Taxonomy" id="1033252"/>
    <lineage>
        <taxon>Eukaryota</taxon>
        <taxon>Fungi</taxon>
        <taxon>Dikarya</taxon>
        <taxon>Basidiomycota</taxon>
        <taxon>Agaricomycotina</taxon>
        <taxon>Agaricomycetes</taxon>
        <taxon>Agaricomycetidae</taxon>
        <taxon>Agaricales</taxon>
        <taxon>Marasmiineae</taxon>
        <taxon>Mycenaceae</taxon>
        <taxon>Mycena</taxon>
    </lineage>
</organism>
<feature type="non-terminal residue" evidence="5">
    <location>
        <position position="117"/>
    </location>
</feature>
<evidence type="ECO:0000256" key="1">
    <source>
        <dbReference type="ARBA" id="ARBA00022603"/>
    </source>
</evidence>
<evidence type="ECO:0000256" key="3">
    <source>
        <dbReference type="ARBA" id="ARBA00022691"/>
    </source>
</evidence>
<dbReference type="InterPro" id="IPR036390">
    <property type="entry name" value="WH_DNA-bd_sf"/>
</dbReference>
<name>A0AAD7HXW2_9AGAR</name>
<gene>
    <name evidence="5" type="ORF">B0H16DRAFT_1280360</name>
</gene>
<dbReference type="Pfam" id="PF08100">
    <property type="entry name" value="Dimerisation"/>
    <property type="match status" value="1"/>
</dbReference>
<dbReference type="EMBL" id="JARKIB010000163">
    <property type="protein sequence ID" value="KAJ7729812.1"/>
    <property type="molecule type" value="Genomic_DNA"/>
</dbReference>
<dbReference type="SUPFAM" id="SSF46785">
    <property type="entry name" value="Winged helix' DNA-binding domain"/>
    <property type="match status" value="1"/>
</dbReference>